<sequence length="140" mass="15967">MNRIREAHSDEDIARGFAVMSQLRPHLAADEFVTRVRRQMAGGFRLALLEDEGDVQAVAGFRLNENLAIGRFLYVDDLVTDQTARSQGHGRRLLEWLEQTAREAGCSQLVLDSGVQRFDAHRFYLRAGYAIRSHHLSRML</sequence>
<dbReference type="Proteomes" id="UP000029273">
    <property type="component" value="Unassembled WGS sequence"/>
</dbReference>
<feature type="domain" description="N-acetyltransferase" evidence="3">
    <location>
        <begin position="2"/>
        <end position="140"/>
    </location>
</feature>
<dbReference type="GO" id="GO:0016747">
    <property type="term" value="F:acyltransferase activity, transferring groups other than amino-acyl groups"/>
    <property type="evidence" value="ECO:0007669"/>
    <property type="project" value="InterPro"/>
</dbReference>
<dbReference type="PANTHER" id="PTHR43877">
    <property type="entry name" value="AMINOALKYLPHOSPHONATE N-ACETYLTRANSFERASE-RELATED-RELATED"/>
    <property type="match status" value="1"/>
</dbReference>
<keyword evidence="2" id="KW-0012">Acyltransferase</keyword>
<protein>
    <submittedName>
        <fullName evidence="4">GCN5 family acetyltransferase</fullName>
    </submittedName>
</protein>
<gene>
    <name evidence="4" type="ORF">Thpro_022309</name>
</gene>
<evidence type="ECO:0000256" key="2">
    <source>
        <dbReference type="ARBA" id="ARBA00023315"/>
    </source>
</evidence>
<dbReference type="InterPro" id="IPR000182">
    <property type="entry name" value="GNAT_dom"/>
</dbReference>
<evidence type="ECO:0000259" key="3">
    <source>
        <dbReference type="PROSITE" id="PS51186"/>
    </source>
</evidence>
<dbReference type="PANTHER" id="PTHR43877:SF2">
    <property type="entry name" value="AMINOALKYLPHOSPHONATE N-ACETYLTRANSFERASE-RELATED"/>
    <property type="match status" value="1"/>
</dbReference>
<organism evidence="4 5">
    <name type="scientific">Acidihalobacter prosperus</name>
    <dbReference type="NCBI Taxonomy" id="160660"/>
    <lineage>
        <taxon>Bacteria</taxon>
        <taxon>Pseudomonadati</taxon>
        <taxon>Pseudomonadota</taxon>
        <taxon>Gammaproteobacteria</taxon>
        <taxon>Chromatiales</taxon>
        <taxon>Ectothiorhodospiraceae</taxon>
        <taxon>Acidihalobacter</taxon>
    </lineage>
</organism>
<comment type="caution">
    <text evidence="4">The sequence shown here is derived from an EMBL/GenBank/DDBJ whole genome shotgun (WGS) entry which is preliminary data.</text>
</comment>
<dbReference type="RefSeq" id="WP_236717306.1">
    <property type="nucleotide sequence ID" value="NZ_JQSG02000006.1"/>
</dbReference>
<dbReference type="PROSITE" id="PS51186">
    <property type="entry name" value="GNAT"/>
    <property type="match status" value="1"/>
</dbReference>
<evidence type="ECO:0000256" key="1">
    <source>
        <dbReference type="ARBA" id="ARBA00022679"/>
    </source>
</evidence>
<proteinExistence type="predicted"/>
<dbReference type="InterPro" id="IPR016181">
    <property type="entry name" value="Acyl_CoA_acyltransferase"/>
</dbReference>
<keyword evidence="1" id="KW-0808">Transferase</keyword>
<dbReference type="AlphaFoldDB" id="A0A1A6C0H7"/>
<evidence type="ECO:0000313" key="5">
    <source>
        <dbReference type="Proteomes" id="UP000029273"/>
    </source>
</evidence>
<dbReference type="InterPro" id="IPR050832">
    <property type="entry name" value="Bact_Acetyltransf"/>
</dbReference>
<dbReference type="SUPFAM" id="SSF55729">
    <property type="entry name" value="Acyl-CoA N-acyltransferases (Nat)"/>
    <property type="match status" value="1"/>
</dbReference>
<dbReference type="Gene3D" id="3.40.630.30">
    <property type="match status" value="1"/>
</dbReference>
<keyword evidence="5" id="KW-1185">Reference proteome</keyword>
<accession>A0A1A6C0H7</accession>
<evidence type="ECO:0000313" key="4">
    <source>
        <dbReference type="EMBL" id="OBS08059.1"/>
    </source>
</evidence>
<dbReference type="CDD" id="cd04301">
    <property type="entry name" value="NAT_SF"/>
    <property type="match status" value="1"/>
</dbReference>
<name>A0A1A6C0H7_9GAMM</name>
<dbReference type="EMBL" id="JQSG02000006">
    <property type="protein sequence ID" value="OBS08059.1"/>
    <property type="molecule type" value="Genomic_DNA"/>
</dbReference>
<dbReference type="Pfam" id="PF00583">
    <property type="entry name" value="Acetyltransf_1"/>
    <property type="match status" value="1"/>
</dbReference>
<reference evidence="4 5" key="1">
    <citation type="journal article" date="2014" name="Genome Announc.">
        <title>Draft Genome Sequence of the Iron-Oxidizing, Acidophilic, and Halotolerant 'Thiobacillus prosperus' Type Strain DSM 5130.</title>
        <authorList>
            <person name="Ossandon F.J."/>
            <person name="Cardenas J.P."/>
            <person name="Corbett M."/>
            <person name="Quatrini R."/>
            <person name="Holmes D.S."/>
            <person name="Watkin E."/>
        </authorList>
    </citation>
    <scope>NUCLEOTIDE SEQUENCE [LARGE SCALE GENOMIC DNA]</scope>
    <source>
        <strain evidence="4 5">DSM 5130</strain>
    </source>
</reference>